<dbReference type="InterPro" id="IPR036779">
    <property type="entry name" value="LysM_dom_sf"/>
</dbReference>
<dbReference type="CDD" id="cd00118">
    <property type="entry name" value="LysM"/>
    <property type="match status" value="3"/>
</dbReference>
<dbReference type="AlphaFoldDB" id="A0A239M6T9"/>
<feature type="domain" description="LysM" evidence="3">
    <location>
        <begin position="183"/>
        <end position="226"/>
    </location>
</feature>
<dbReference type="Gene3D" id="2.40.40.10">
    <property type="entry name" value="RlpA-like domain"/>
    <property type="match status" value="1"/>
</dbReference>
<evidence type="ECO:0000313" key="5">
    <source>
        <dbReference type="Proteomes" id="UP000198393"/>
    </source>
</evidence>
<feature type="domain" description="LysM" evidence="3">
    <location>
        <begin position="99"/>
        <end position="142"/>
    </location>
</feature>
<feature type="region of interest" description="Disordered" evidence="1">
    <location>
        <begin position="134"/>
        <end position="162"/>
    </location>
</feature>
<dbReference type="Proteomes" id="UP000198393">
    <property type="component" value="Unassembled WGS sequence"/>
</dbReference>
<dbReference type="InterPro" id="IPR036908">
    <property type="entry name" value="RlpA-like_sf"/>
</dbReference>
<keyword evidence="2" id="KW-0732">Signal</keyword>
<dbReference type="PANTHER" id="PTHR33734:SF22">
    <property type="entry name" value="MEMBRANE-BOUND LYTIC MUREIN TRANSGLYCOSYLASE D"/>
    <property type="match status" value="1"/>
</dbReference>
<evidence type="ECO:0000259" key="3">
    <source>
        <dbReference type="PROSITE" id="PS51782"/>
    </source>
</evidence>
<keyword evidence="5" id="KW-1185">Reference proteome</keyword>
<feature type="domain" description="LysM" evidence="3">
    <location>
        <begin position="35"/>
        <end position="78"/>
    </location>
</feature>
<feature type="compositionally biased region" description="Basic and acidic residues" evidence="1">
    <location>
        <begin position="142"/>
        <end position="159"/>
    </location>
</feature>
<reference evidence="4 5" key="1">
    <citation type="submission" date="2017-06" db="EMBL/GenBank/DDBJ databases">
        <authorList>
            <person name="Kim H.J."/>
            <person name="Triplett B.A."/>
        </authorList>
    </citation>
    <scope>NUCLEOTIDE SEQUENCE [LARGE SCALE GENOMIC DNA]</scope>
    <source>
        <strain evidence="4 5">DSM 19307</strain>
    </source>
</reference>
<accession>A0A239M6T9</accession>
<dbReference type="SUPFAM" id="SSF54106">
    <property type="entry name" value="LysM domain"/>
    <property type="match status" value="3"/>
</dbReference>
<evidence type="ECO:0000256" key="2">
    <source>
        <dbReference type="SAM" id="SignalP"/>
    </source>
</evidence>
<gene>
    <name evidence="4" type="ORF">SAMN05421640_3639</name>
</gene>
<protein>
    <submittedName>
        <fullName evidence="4">LysM repeat-containing protein</fullName>
    </submittedName>
</protein>
<dbReference type="OrthoDB" id="2149800at2"/>
<name>A0A239M6T9_EKHLU</name>
<evidence type="ECO:0000313" key="4">
    <source>
        <dbReference type="EMBL" id="SNT37858.1"/>
    </source>
</evidence>
<dbReference type="EMBL" id="FZPD01000007">
    <property type="protein sequence ID" value="SNT37858.1"/>
    <property type="molecule type" value="Genomic_DNA"/>
</dbReference>
<dbReference type="GO" id="GO:0008932">
    <property type="term" value="F:lytic endotransglycosylase activity"/>
    <property type="evidence" value="ECO:0007669"/>
    <property type="project" value="TreeGrafter"/>
</dbReference>
<feature type="chain" id="PRO_5013099760" evidence="2">
    <location>
        <begin position="19"/>
        <end position="342"/>
    </location>
</feature>
<dbReference type="SMART" id="SM00257">
    <property type="entry name" value="LysM"/>
    <property type="match status" value="3"/>
</dbReference>
<sequence>MKFAFTLASMFLGFVSLANSMDSLRAEQREEGMFVVHQVEEEETIYSIARRYGGSVHGIVKHNQIVDNRIEIGQVIYVLIESENPVQAVVVEKPSSSDGIHIVELGETLYSISRKHDVKLKDLRRWNNLPDNNISPGMQLKLSKDAEPDTRKDEVKKETSPTVIEEVEEDSVDVESDPYADFGKYLVQTGETLSTIAHKIGVSIDSLKVWNNMRSDYLKIGQQLFFKESKEGDTSSINAPKEKVRTQIDEKGFRRVYEEGVASVIQTMNTSRYLALHRTLPIGTNLEVRNLMNNQVVHVKVVGKLPNTGLNKNLLLRLSQPAYDQLGILDSKSRVEVSYNQQ</sequence>
<dbReference type="Pfam" id="PF01476">
    <property type="entry name" value="LysM"/>
    <property type="match status" value="3"/>
</dbReference>
<organism evidence="4 5">
    <name type="scientific">Ekhidna lutea</name>
    <dbReference type="NCBI Taxonomy" id="447679"/>
    <lineage>
        <taxon>Bacteria</taxon>
        <taxon>Pseudomonadati</taxon>
        <taxon>Bacteroidota</taxon>
        <taxon>Cytophagia</taxon>
        <taxon>Cytophagales</taxon>
        <taxon>Reichenbachiellaceae</taxon>
        <taxon>Ekhidna</taxon>
    </lineage>
</organism>
<dbReference type="RefSeq" id="WP_089358313.1">
    <property type="nucleotide sequence ID" value="NZ_FZPD01000007.1"/>
</dbReference>
<dbReference type="PANTHER" id="PTHR33734">
    <property type="entry name" value="LYSM DOMAIN-CONTAINING GPI-ANCHORED PROTEIN 2"/>
    <property type="match status" value="1"/>
</dbReference>
<dbReference type="Gene3D" id="3.10.350.10">
    <property type="entry name" value="LysM domain"/>
    <property type="match status" value="3"/>
</dbReference>
<feature type="signal peptide" evidence="2">
    <location>
        <begin position="1"/>
        <end position="18"/>
    </location>
</feature>
<proteinExistence type="predicted"/>
<dbReference type="PROSITE" id="PS51782">
    <property type="entry name" value="LYSM"/>
    <property type="match status" value="3"/>
</dbReference>
<dbReference type="InterPro" id="IPR018392">
    <property type="entry name" value="LysM"/>
</dbReference>
<evidence type="ECO:0000256" key="1">
    <source>
        <dbReference type="SAM" id="MobiDB-lite"/>
    </source>
</evidence>